<dbReference type="AlphaFoldDB" id="A0ABD0XP57"/>
<dbReference type="InterPro" id="IPR048377">
    <property type="entry name" value="TEX55_DD"/>
</dbReference>
<reference evidence="1 2" key="1">
    <citation type="submission" date="2024-06" db="EMBL/GenBank/DDBJ databases">
        <authorList>
            <person name="Pan Q."/>
            <person name="Wen M."/>
            <person name="Jouanno E."/>
            <person name="Zahm M."/>
            <person name="Klopp C."/>
            <person name="Cabau C."/>
            <person name="Louis A."/>
            <person name="Berthelot C."/>
            <person name="Parey E."/>
            <person name="Roest Crollius H."/>
            <person name="Montfort J."/>
            <person name="Robinson-Rechavi M."/>
            <person name="Bouchez O."/>
            <person name="Lampietro C."/>
            <person name="Lopez Roques C."/>
            <person name="Donnadieu C."/>
            <person name="Postlethwait J."/>
            <person name="Bobe J."/>
            <person name="Verreycken H."/>
            <person name="Guiguen Y."/>
        </authorList>
    </citation>
    <scope>NUCLEOTIDE SEQUENCE [LARGE SCALE GENOMIC DNA]</scope>
    <source>
        <strain evidence="1">Up_M1</strain>
        <tissue evidence="1">Testis</tissue>
    </source>
</reference>
<dbReference type="PANTHER" id="PTHR47110:SF3">
    <property type="entry name" value="TESTIS-SPECIFIC EXPRESSED PROTEIN 55-LIKE"/>
    <property type="match status" value="1"/>
</dbReference>
<dbReference type="Pfam" id="PF17819">
    <property type="entry name" value="Tex55"/>
    <property type="match status" value="1"/>
</dbReference>
<accession>A0ABD0XP57</accession>
<proteinExistence type="predicted"/>
<evidence type="ECO:0000313" key="2">
    <source>
        <dbReference type="Proteomes" id="UP001557470"/>
    </source>
</evidence>
<gene>
    <name evidence="1" type="ORF">UPYG_G00116270</name>
</gene>
<comment type="caution">
    <text evidence="1">The sequence shown here is derived from an EMBL/GenBank/DDBJ whole genome shotgun (WGS) entry which is preliminary data.</text>
</comment>
<evidence type="ECO:0000313" key="1">
    <source>
        <dbReference type="EMBL" id="KAL0993971.1"/>
    </source>
</evidence>
<dbReference type="EMBL" id="JAGEUA010000003">
    <property type="protein sequence ID" value="KAL0993971.1"/>
    <property type="molecule type" value="Genomic_DNA"/>
</dbReference>
<name>A0ABD0XP57_UMBPY</name>
<organism evidence="1 2">
    <name type="scientific">Umbra pygmaea</name>
    <name type="common">Eastern mudminnow</name>
    <dbReference type="NCBI Taxonomy" id="75934"/>
    <lineage>
        <taxon>Eukaryota</taxon>
        <taxon>Metazoa</taxon>
        <taxon>Chordata</taxon>
        <taxon>Craniata</taxon>
        <taxon>Vertebrata</taxon>
        <taxon>Euteleostomi</taxon>
        <taxon>Actinopterygii</taxon>
        <taxon>Neopterygii</taxon>
        <taxon>Teleostei</taxon>
        <taxon>Protacanthopterygii</taxon>
        <taxon>Esociformes</taxon>
        <taxon>Umbridae</taxon>
        <taxon>Umbra</taxon>
    </lineage>
</organism>
<keyword evidence="2" id="KW-1185">Reference proteome</keyword>
<dbReference type="CDD" id="cd22975">
    <property type="entry name" value="DD_TEX55"/>
    <property type="match status" value="1"/>
</dbReference>
<dbReference type="Proteomes" id="UP001557470">
    <property type="component" value="Unassembled WGS sequence"/>
</dbReference>
<dbReference type="InterPro" id="IPR040760">
    <property type="entry name" value="Tex55"/>
</dbReference>
<sequence length="91" mass="10702">MADTEKTDNVLITETTDVLHSVPWNMDPYEHSVKYMENHNILQIFQEITENLFMYRPEDPLQFMLEQVQLKIRQKESNGQSDGSAVRESDL</sequence>
<dbReference type="SUPFAM" id="SSF47391">
    <property type="entry name" value="Dimerization-anchoring domain of cAMP-dependent PK regulatory subunit"/>
    <property type="match status" value="1"/>
</dbReference>
<dbReference type="PANTHER" id="PTHR47110">
    <property type="entry name" value="TESTIS-SPECIFIC EXPRESSED PROTEIN 55"/>
    <property type="match status" value="1"/>
</dbReference>
<dbReference type="Gene3D" id="1.20.890.10">
    <property type="entry name" value="cAMP-dependent protein kinase regulatory subunit, dimerization-anchoring domain"/>
    <property type="match status" value="1"/>
</dbReference>
<protein>
    <submittedName>
        <fullName evidence="1">Uncharacterized protein</fullName>
    </submittedName>
</protein>